<evidence type="ECO:0000313" key="2">
    <source>
        <dbReference type="EMBL" id="KAL3266754.1"/>
    </source>
</evidence>
<accession>A0ABD2MK31</accession>
<dbReference type="Gene3D" id="1.20.5.190">
    <property type="match status" value="1"/>
</dbReference>
<feature type="region of interest" description="Disordered" evidence="1">
    <location>
        <begin position="190"/>
        <end position="239"/>
    </location>
</feature>
<reference evidence="2 3" key="1">
    <citation type="journal article" date="2021" name="BMC Biol.">
        <title>Horizontally acquired antibacterial genes associated with adaptive radiation of ladybird beetles.</title>
        <authorList>
            <person name="Li H.S."/>
            <person name="Tang X.F."/>
            <person name="Huang Y.H."/>
            <person name="Xu Z.Y."/>
            <person name="Chen M.L."/>
            <person name="Du X.Y."/>
            <person name="Qiu B.Y."/>
            <person name="Chen P.T."/>
            <person name="Zhang W."/>
            <person name="Slipinski A."/>
            <person name="Escalona H.E."/>
            <person name="Waterhouse R.M."/>
            <person name="Zwick A."/>
            <person name="Pang H."/>
        </authorList>
    </citation>
    <scope>NUCLEOTIDE SEQUENCE [LARGE SCALE GENOMIC DNA]</scope>
    <source>
        <strain evidence="2">SYSU2018</strain>
    </source>
</reference>
<evidence type="ECO:0000313" key="3">
    <source>
        <dbReference type="Proteomes" id="UP001516400"/>
    </source>
</evidence>
<feature type="compositionally biased region" description="Low complexity" evidence="1">
    <location>
        <begin position="121"/>
        <end position="130"/>
    </location>
</feature>
<evidence type="ECO:0008006" key="4">
    <source>
        <dbReference type="Google" id="ProtNLM"/>
    </source>
</evidence>
<protein>
    <recommendedName>
        <fullName evidence="4">Centrosomal protein of 97 kDa</fullName>
    </recommendedName>
</protein>
<dbReference type="Pfam" id="PF00612">
    <property type="entry name" value="IQ"/>
    <property type="match status" value="1"/>
</dbReference>
<feature type="region of interest" description="Disordered" evidence="1">
    <location>
        <begin position="68"/>
        <end position="130"/>
    </location>
</feature>
<keyword evidence="3" id="KW-1185">Reference proteome</keyword>
<comment type="caution">
    <text evidence="2">The sequence shown here is derived from an EMBL/GenBank/DDBJ whole genome shotgun (WGS) entry which is preliminary data.</text>
</comment>
<dbReference type="Proteomes" id="UP001516400">
    <property type="component" value="Unassembled WGS sequence"/>
</dbReference>
<organism evidence="2 3">
    <name type="scientific">Cryptolaemus montrouzieri</name>
    <dbReference type="NCBI Taxonomy" id="559131"/>
    <lineage>
        <taxon>Eukaryota</taxon>
        <taxon>Metazoa</taxon>
        <taxon>Ecdysozoa</taxon>
        <taxon>Arthropoda</taxon>
        <taxon>Hexapoda</taxon>
        <taxon>Insecta</taxon>
        <taxon>Pterygota</taxon>
        <taxon>Neoptera</taxon>
        <taxon>Endopterygota</taxon>
        <taxon>Coleoptera</taxon>
        <taxon>Polyphaga</taxon>
        <taxon>Cucujiformia</taxon>
        <taxon>Coccinelloidea</taxon>
        <taxon>Coccinellidae</taxon>
        <taxon>Scymninae</taxon>
        <taxon>Scymnini</taxon>
        <taxon>Cryptolaemus</taxon>
    </lineage>
</organism>
<feature type="compositionally biased region" description="Polar residues" evidence="1">
    <location>
        <begin position="98"/>
        <end position="114"/>
    </location>
</feature>
<proteinExistence type="predicted"/>
<dbReference type="PROSITE" id="PS50096">
    <property type="entry name" value="IQ"/>
    <property type="match status" value="1"/>
</dbReference>
<dbReference type="SMART" id="SM00015">
    <property type="entry name" value="IQ"/>
    <property type="match status" value="1"/>
</dbReference>
<name>A0ABD2MK31_9CUCU</name>
<sequence>MKVSVIDGYVVDAIESLRAEWLYSQGRGRHFRIGDQNELAQYLTTVCPLTGEALETEEDKKLRLILSKAQQHQRQLRDQQSNAESPNPSPMSRKKLTGSKNLMRPTSSRLSNKSKSPDRMSSSCYSSNNSQSDNFSIMSHSMDSCMLSQTISDKHVANGLSQSVVFDKCFDAEPVNSPLQALSKMVPVPESLMSPDYRPDSLNKKNTPSATSSPKSSKVTANVNLKPTIGSPKNLKTPSRYNASVKSIIRKSPTPIRNKNVMNNFVSNKTDSITSQKQPTSILRKSISSDDDSVCDSKLQTIQLKAEERRQLKYSETDSSNHMEDKVEQAAVCIQKIWRGYHTRNKNKEVQEMFKELQSQRANQYIQKLANDMENTKAALESERKIQMLQTEAISALWKKVSAIQPGNVSGNVKLTDLSGEENGEIIKHLAQTCSVLQNQIHQLQTSMEEIVKVMTLFSKAAGISRPLADKENGIATQTEIVAVHTPQGEAAKNFPFQKHTRPSSLPLPFGARKKENSVQSCNNSASELLQFADSFVDGVLKTVSEAKPENVEITSEQTIATQIDNVEHSRIENNSNKVAN</sequence>
<dbReference type="EMBL" id="JABFTP020000001">
    <property type="protein sequence ID" value="KAL3266754.1"/>
    <property type="molecule type" value="Genomic_DNA"/>
</dbReference>
<dbReference type="InterPro" id="IPR000048">
    <property type="entry name" value="IQ_motif_EF-hand-BS"/>
</dbReference>
<feature type="compositionally biased region" description="Low complexity" evidence="1">
    <location>
        <begin position="204"/>
        <end position="218"/>
    </location>
</feature>
<evidence type="ECO:0000256" key="1">
    <source>
        <dbReference type="SAM" id="MobiDB-lite"/>
    </source>
</evidence>
<dbReference type="AlphaFoldDB" id="A0ABD2MK31"/>
<gene>
    <name evidence="2" type="ORF">HHI36_010914</name>
</gene>